<feature type="domain" description="HTH marR-type" evidence="4">
    <location>
        <begin position="5"/>
        <end position="144"/>
    </location>
</feature>
<dbReference type="Proteomes" id="UP000564536">
    <property type="component" value="Unassembled WGS sequence"/>
</dbReference>
<evidence type="ECO:0000259" key="4">
    <source>
        <dbReference type="PROSITE" id="PS50995"/>
    </source>
</evidence>
<comment type="caution">
    <text evidence="5">The sequence shown here is derived from an EMBL/GenBank/DDBJ whole genome shotgun (WGS) entry which is preliminary data.</text>
</comment>
<dbReference type="Gene3D" id="1.10.10.10">
    <property type="entry name" value="Winged helix-like DNA-binding domain superfamily/Winged helix DNA-binding domain"/>
    <property type="match status" value="1"/>
</dbReference>
<dbReference type="InterPro" id="IPR036390">
    <property type="entry name" value="WH_DNA-bd_sf"/>
</dbReference>
<dbReference type="InterPro" id="IPR036388">
    <property type="entry name" value="WH-like_DNA-bd_sf"/>
</dbReference>
<proteinExistence type="predicted"/>
<dbReference type="GO" id="GO:0003700">
    <property type="term" value="F:DNA-binding transcription factor activity"/>
    <property type="evidence" value="ECO:0007669"/>
    <property type="project" value="InterPro"/>
</dbReference>
<organism evidence="5 6">
    <name type="scientific">Listeria weihenstephanensis</name>
    <dbReference type="NCBI Taxonomy" id="1006155"/>
    <lineage>
        <taxon>Bacteria</taxon>
        <taxon>Bacillati</taxon>
        <taxon>Bacillota</taxon>
        <taxon>Bacilli</taxon>
        <taxon>Bacillales</taxon>
        <taxon>Listeriaceae</taxon>
        <taxon>Listeria</taxon>
    </lineage>
</organism>
<dbReference type="SMART" id="SM00347">
    <property type="entry name" value="HTH_MARR"/>
    <property type="match status" value="1"/>
</dbReference>
<reference evidence="5 6" key="1">
    <citation type="submission" date="2020-03" db="EMBL/GenBank/DDBJ databases">
        <title>Soil Listeria distribution.</title>
        <authorList>
            <person name="Liao J."/>
            <person name="Wiedmann M."/>
        </authorList>
    </citation>
    <scope>NUCLEOTIDE SEQUENCE [LARGE SCALE GENOMIC DNA]</scope>
    <source>
        <strain evidence="5 6">FSL L7-1523</strain>
    </source>
</reference>
<dbReference type="PROSITE" id="PS50995">
    <property type="entry name" value="HTH_MARR_2"/>
    <property type="match status" value="1"/>
</dbReference>
<evidence type="ECO:0000313" key="6">
    <source>
        <dbReference type="Proteomes" id="UP000564536"/>
    </source>
</evidence>
<dbReference type="EMBL" id="JAARRL010000018">
    <property type="protein sequence ID" value="MBC1501171.1"/>
    <property type="molecule type" value="Genomic_DNA"/>
</dbReference>
<dbReference type="PANTHER" id="PTHR42756">
    <property type="entry name" value="TRANSCRIPTIONAL REGULATOR, MARR"/>
    <property type="match status" value="1"/>
</dbReference>
<evidence type="ECO:0000256" key="1">
    <source>
        <dbReference type="ARBA" id="ARBA00023015"/>
    </source>
</evidence>
<accession>A0A841Z5G6</accession>
<evidence type="ECO:0000313" key="5">
    <source>
        <dbReference type="EMBL" id="MBC1501171.1"/>
    </source>
</evidence>
<protein>
    <submittedName>
        <fullName evidence="5">MarR family transcriptional regulator</fullName>
    </submittedName>
</protein>
<dbReference type="SUPFAM" id="SSF46785">
    <property type="entry name" value="Winged helix' DNA-binding domain"/>
    <property type="match status" value="1"/>
</dbReference>
<dbReference type="AlphaFoldDB" id="A0A841Z5G6"/>
<sequence length="150" mass="17094">MTTSQNDILTSFVSLTEKIANSKTNILDFGSPEMTFYRGEIHMIKMIGEFPGIYCSELARKLGITRAVVHRTVGILQKRGFIVRGPDEEDKKKFHLFLSDSGKQAYQLHEEYHQKHDQALLDYINELSPDQLESIGGFLKHATDLIDKHA</sequence>
<keyword evidence="1" id="KW-0805">Transcription regulation</keyword>
<dbReference type="GO" id="GO:0003677">
    <property type="term" value="F:DNA binding"/>
    <property type="evidence" value="ECO:0007669"/>
    <property type="project" value="UniProtKB-KW"/>
</dbReference>
<dbReference type="PANTHER" id="PTHR42756:SF1">
    <property type="entry name" value="TRANSCRIPTIONAL REPRESSOR OF EMRAB OPERON"/>
    <property type="match status" value="1"/>
</dbReference>
<evidence type="ECO:0000256" key="2">
    <source>
        <dbReference type="ARBA" id="ARBA00023125"/>
    </source>
</evidence>
<keyword evidence="2" id="KW-0238">DNA-binding</keyword>
<dbReference type="RefSeq" id="WP_185426444.1">
    <property type="nucleotide sequence ID" value="NZ_JAARRL010000018.1"/>
</dbReference>
<evidence type="ECO:0000256" key="3">
    <source>
        <dbReference type="ARBA" id="ARBA00023163"/>
    </source>
</evidence>
<name>A0A841Z5G6_9LIST</name>
<dbReference type="Pfam" id="PF01047">
    <property type="entry name" value="MarR"/>
    <property type="match status" value="1"/>
</dbReference>
<gene>
    <name evidence="5" type="ORF">HB943_11215</name>
</gene>
<dbReference type="InterPro" id="IPR000835">
    <property type="entry name" value="HTH_MarR-typ"/>
</dbReference>
<keyword evidence="3" id="KW-0804">Transcription</keyword>